<evidence type="ECO:0000313" key="3">
    <source>
        <dbReference type="Proteomes" id="UP000649799"/>
    </source>
</evidence>
<evidence type="ECO:0000256" key="1">
    <source>
        <dbReference type="SAM" id="MobiDB-lite"/>
    </source>
</evidence>
<dbReference type="RefSeq" id="WP_166149545.1">
    <property type="nucleotide sequence ID" value="NZ_JAANYN010000008.1"/>
</dbReference>
<gene>
    <name evidence="2" type="ORF">G9Q97_18550</name>
</gene>
<name>A0ABX0HF77_9BACT</name>
<accession>A0ABX0HF77</accession>
<reference evidence="2 3" key="1">
    <citation type="submission" date="2020-03" db="EMBL/GenBank/DDBJ databases">
        <title>Cyclobacterium plantarum sp. nov., a marine bacterium isolated from a coastal-marine wetland.</title>
        <authorList>
            <person name="Sanchez-Porro C."/>
            <person name="Ventosa A."/>
            <person name="Amoozegar M."/>
        </authorList>
    </citation>
    <scope>NUCLEOTIDE SEQUENCE [LARGE SCALE GENOMIC DNA]</scope>
    <source>
        <strain evidence="2 3">GBPx2</strain>
    </source>
</reference>
<dbReference type="Proteomes" id="UP000649799">
    <property type="component" value="Unassembled WGS sequence"/>
</dbReference>
<feature type="region of interest" description="Disordered" evidence="1">
    <location>
        <begin position="464"/>
        <end position="492"/>
    </location>
</feature>
<organism evidence="2 3">
    <name type="scientific">Cyclobacterium plantarum</name>
    <dbReference type="NCBI Taxonomy" id="2716263"/>
    <lineage>
        <taxon>Bacteria</taxon>
        <taxon>Pseudomonadati</taxon>
        <taxon>Bacteroidota</taxon>
        <taxon>Cytophagia</taxon>
        <taxon>Cytophagales</taxon>
        <taxon>Cyclobacteriaceae</taxon>
        <taxon>Cyclobacterium</taxon>
    </lineage>
</organism>
<protein>
    <submittedName>
        <fullName evidence="2">Uncharacterized protein</fullName>
    </submittedName>
</protein>
<dbReference type="EMBL" id="JAANYN010000008">
    <property type="protein sequence ID" value="NHE58816.1"/>
    <property type="molecule type" value="Genomic_DNA"/>
</dbReference>
<keyword evidence="3" id="KW-1185">Reference proteome</keyword>
<sequence>MNPNQRLSIMTFPQYFDGNELQVNIVVLPRDHNPLNPIITGQEPAIPDASVAFADASFSFGAQLVQGFGANPLPQPQPLANALPVNIQAPQNPREIFEAMANHLQILDVSMINSNASLLNIPQSRQFEAPRPRSVSVYKHLPKTFLKATGLKAIKSKNAFTDDTYHCAVKAANFYQGFQQTGPSISWGKVFAHILRHPLLARAAGFIYSFNLPIAADTFPEGGFLYLDLADGSSFSPQFAADDTFIKRYAARIPILRPGEPRQVFAPLLYPVLSVHDGNYDELFIETAIYDDGFAKTVHCHQSPHRDPLIEEVDGSYPLTDSGIQLGWDDLQLLNWYMRQLAVDSSVAGPVKRLDAPIGINGFVIDVRQQAAEGEEPGVWESLNWVSNRNTFSLSRNPANPADAIVLGDFSGDLPYQVYPTQLDGTEQVTGERQPYWLPMYFANWTGHSMVLPDEDAATVYQTTNPNLDADPDGQAATDKDGNPVTTGTGVSGAAQNQLNQIYQAGPVNAVLRYGQGYEFRVRMQDISGGVPAIERQPINETPSDIGFCRFKRFISPIQPRILEVEANPEAQPGDEHPVTGVDGPNQLEALTIRRPKLGYPAVVYTGKYSNPIDRLIEQSNLGLSPEAGDAEHRVGLGIADPDVDRVQITVEIATLKLDKLESLNGKDDYIHLYTTYRYFPAIGNNEDEYEANLNIPIIYRDIQGTDKVLHTGPTLNLAQDLGLEDDIDQLSELVLPTGRTARLTIRAVCEDKETDSQTEAYYGVVDAANPQLDVRYGASFSVLLYQPSQDETGLLVQTAGIPVLQGLYMRPDATTVFDGTWNTLLFGKSQENQNSNIQQIADRLNLESNGLTLYAPKGKRVVFGCSSRIRHSLAPDGSSITFASKGDLYHHWICCLNYELDRDWMWDAMQTEAFWVRRSKKFTHDAEGNGETDVRVGKIKMIRTASFESLDSPQRNSTQLVFFDAVEPKRDNTESFPDSIDLTYSLEARFKSDHGASRDDLEATEMTLPITSPPAQVPVIVSAGYALSPYMRDEKYENSESRKRYLWIEFDQPVKDPQDCYFARVLAQAPDQLISNNHPSLFLSPEEPTLPIDPEFIRIVSPASSNDLAGLNAMQAMIKSKDSDVHYILPLPPGLHANSDEMFGFFTYEFRVGHFERPPVNEGDEGEKVWTTAQGRFGRRLKMQGIQHPAPALSCMPNRDKDKIWVTAPYASAVHKGKNVTANPPRTGLWALLYAQVKRVDNQDYRNILLDDRPLDWRVQVKAAVQENIQESYSQQELQLLNQIAIKTLKGQGDISSASKFLKLKTATNKNKNATKYGTTIWSNTEINQFLRLYGLPTDASLSVVVVEVLPHIKNVFDHVSGLEDALVAQSTSNFMSSGQRESFNQSYKQRFGTAAGSTAAPVNLNSPVSNELGHHRILRTSRLTKVPDICCTDCD</sequence>
<evidence type="ECO:0000313" key="2">
    <source>
        <dbReference type="EMBL" id="NHE58816.1"/>
    </source>
</evidence>
<comment type="caution">
    <text evidence="2">The sequence shown here is derived from an EMBL/GenBank/DDBJ whole genome shotgun (WGS) entry which is preliminary data.</text>
</comment>
<proteinExistence type="predicted"/>